<gene>
    <name evidence="3" type="ORF">GQE98_06120</name>
</gene>
<comment type="caution">
    <text evidence="3">The sequence shown here is derived from an EMBL/GenBank/DDBJ whole genome shotgun (WGS) entry which is preliminary data.</text>
</comment>
<reference evidence="3 4" key="1">
    <citation type="submission" date="2019-12" db="EMBL/GenBank/DDBJ databases">
        <title>Snethiella sp. nov. sp. isolated from sea sand.</title>
        <authorList>
            <person name="Kim J."/>
            <person name="Jeong S.E."/>
            <person name="Jung H.S."/>
            <person name="Jeon C.O."/>
        </authorList>
    </citation>
    <scope>NUCLEOTIDE SEQUENCE [LARGE SCALE GENOMIC DNA]</scope>
    <source>
        <strain evidence="3 4">DP05</strain>
    </source>
</reference>
<feature type="domain" description="ChsH2 rubredoxin-like zinc ribbon" evidence="2">
    <location>
        <begin position="20"/>
        <end position="54"/>
    </location>
</feature>
<sequence length="131" mass="14773">MTEQRTIPAPHIEEETRPFWEGVREGKLLVKYCRSCEAPHYYPRSICPHCGSDDTFFKESDGRGHIYSFSVFHAAPIPYAIAYVTLADTDISMMTNIVNCDFDSLAIGQEVKVFFAETEGDGPPMPMFEPA</sequence>
<dbReference type="Pfam" id="PF01796">
    <property type="entry name" value="OB_ChsH2_C"/>
    <property type="match status" value="1"/>
</dbReference>
<dbReference type="GO" id="GO:0003677">
    <property type="term" value="F:DNA binding"/>
    <property type="evidence" value="ECO:0007669"/>
    <property type="project" value="UniProtKB-KW"/>
</dbReference>
<dbReference type="RefSeq" id="WP_161314727.1">
    <property type="nucleotide sequence ID" value="NZ_WTUW01000001.1"/>
</dbReference>
<evidence type="ECO:0000313" key="3">
    <source>
        <dbReference type="EMBL" id="MZR30210.1"/>
    </source>
</evidence>
<dbReference type="Pfam" id="PF12172">
    <property type="entry name" value="zf-ChsH2"/>
    <property type="match status" value="1"/>
</dbReference>
<evidence type="ECO:0000259" key="2">
    <source>
        <dbReference type="Pfam" id="PF12172"/>
    </source>
</evidence>
<dbReference type="InterPro" id="IPR002878">
    <property type="entry name" value="ChsH2_C"/>
</dbReference>
<name>A0A6L8W744_9PROT</name>
<evidence type="ECO:0000313" key="4">
    <source>
        <dbReference type="Proteomes" id="UP000476030"/>
    </source>
</evidence>
<dbReference type="PANTHER" id="PTHR34075">
    <property type="entry name" value="BLR3430 PROTEIN"/>
    <property type="match status" value="1"/>
</dbReference>
<dbReference type="PANTHER" id="PTHR34075:SF5">
    <property type="entry name" value="BLR3430 PROTEIN"/>
    <property type="match status" value="1"/>
</dbReference>
<dbReference type="InterPro" id="IPR052513">
    <property type="entry name" value="Thioester_dehydratase-like"/>
</dbReference>
<dbReference type="AlphaFoldDB" id="A0A6L8W744"/>
<dbReference type="EMBL" id="WTUW01000001">
    <property type="protein sequence ID" value="MZR30210.1"/>
    <property type="molecule type" value="Genomic_DNA"/>
</dbReference>
<dbReference type="InterPro" id="IPR012340">
    <property type="entry name" value="NA-bd_OB-fold"/>
</dbReference>
<organism evidence="3 4">
    <name type="scientific">Sneathiella litorea</name>
    <dbReference type="NCBI Taxonomy" id="2606216"/>
    <lineage>
        <taxon>Bacteria</taxon>
        <taxon>Pseudomonadati</taxon>
        <taxon>Pseudomonadota</taxon>
        <taxon>Alphaproteobacteria</taxon>
        <taxon>Sneathiellales</taxon>
        <taxon>Sneathiellaceae</taxon>
        <taxon>Sneathiella</taxon>
    </lineage>
</organism>
<dbReference type="InterPro" id="IPR022002">
    <property type="entry name" value="ChsH2_Znr"/>
</dbReference>
<feature type="domain" description="ChsH2 C-terminal OB-fold" evidence="1">
    <location>
        <begin position="59"/>
        <end position="115"/>
    </location>
</feature>
<evidence type="ECO:0000259" key="1">
    <source>
        <dbReference type="Pfam" id="PF01796"/>
    </source>
</evidence>
<keyword evidence="3" id="KW-0238">DNA-binding</keyword>
<keyword evidence="4" id="KW-1185">Reference proteome</keyword>
<dbReference type="Proteomes" id="UP000476030">
    <property type="component" value="Unassembled WGS sequence"/>
</dbReference>
<protein>
    <submittedName>
        <fullName evidence="3">DNA-binding protein</fullName>
    </submittedName>
</protein>
<dbReference type="Gene3D" id="6.10.30.10">
    <property type="match status" value="1"/>
</dbReference>
<proteinExistence type="predicted"/>
<dbReference type="SUPFAM" id="SSF50249">
    <property type="entry name" value="Nucleic acid-binding proteins"/>
    <property type="match status" value="1"/>
</dbReference>
<accession>A0A6L8W744</accession>